<dbReference type="KEGG" id="mbe:MBM_04391"/>
<keyword evidence="1 2" id="KW-0238">DNA-binding</keyword>
<proteinExistence type="predicted"/>
<dbReference type="OrthoDB" id="1078367at2759"/>
<dbReference type="FunCoup" id="K1WIQ4">
    <property type="interactions" value="172"/>
</dbReference>
<dbReference type="STRING" id="1072389.K1WIQ4"/>
<evidence type="ECO:0000256" key="2">
    <source>
        <dbReference type="PROSITE-ProRule" id="PRU00252"/>
    </source>
</evidence>
<protein>
    <submittedName>
        <fullName evidence="3">SsDNA binding protein</fullName>
    </submittedName>
</protein>
<dbReference type="OMA" id="TQYVRKG"/>
<dbReference type="InterPro" id="IPR012340">
    <property type="entry name" value="NA-bd_OB-fold"/>
</dbReference>
<evidence type="ECO:0000256" key="1">
    <source>
        <dbReference type="ARBA" id="ARBA00023125"/>
    </source>
</evidence>
<dbReference type="EMBL" id="JH921436">
    <property type="protein sequence ID" value="EKD17530.1"/>
    <property type="molecule type" value="Genomic_DNA"/>
</dbReference>
<keyword evidence="4" id="KW-1185">Reference proteome</keyword>
<sequence>MSSFLARRALRNSSPVTRAFSTSSPRSSFARMTILGRLAAPPELHPTSTGQDVLRYAVASNSGGYGENQKTSYFSVSAFVPPGPRRDFFQGLEKGTMVYVEGEASNNKFTDKNGNEVYGLSIVQRQFEVLSPKKMPEQQ</sequence>
<dbReference type="eggNOG" id="ENOG502S0M8">
    <property type="taxonomic scope" value="Eukaryota"/>
</dbReference>
<dbReference type="GeneID" id="18760326"/>
<evidence type="ECO:0000313" key="3">
    <source>
        <dbReference type="EMBL" id="EKD17530.1"/>
    </source>
</evidence>
<dbReference type="InterPro" id="IPR000424">
    <property type="entry name" value="Primosome_PriB/ssb"/>
</dbReference>
<dbReference type="PROSITE" id="PS50935">
    <property type="entry name" value="SSB"/>
    <property type="match status" value="1"/>
</dbReference>
<dbReference type="InParanoid" id="K1WIQ4"/>
<dbReference type="Proteomes" id="UP000006753">
    <property type="component" value="Unassembled WGS sequence"/>
</dbReference>
<reference evidence="3 4" key="1">
    <citation type="journal article" date="2012" name="BMC Genomics">
        <title>Sequencing the genome of Marssonina brunnea reveals fungus-poplar co-evolution.</title>
        <authorList>
            <person name="Zhu S."/>
            <person name="Cao Y.-Z."/>
            <person name="Jiang C."/>
            <person name="Tan B.-Y."/>
            <person name="Wang Z."/>
            <person name="Feng S."/>
            <person name="Zhang L."/>
            <person name="Su X.-H."/>
            <person name="Brejova B."/>
            <person name="Vinar T."/>
            <person name="Xu M."/>
            <person name="Wang M.-X."/>
            <person name="Zhang S.-G."/>
            <person name="Huang M.-R."/>
            <person name="Wu R."/>
            <person name="Zhou Y."/>
        </authorList>
    </citation>
    <scope>NUCLEOTIDE SEQUENCE [LARGE SCALE GENOMIC DNA]</scope>
    <source>
        <strain evidence="3 4">MB_m1</strain>
    </source>
</reference>
<dbReference type="SUPFAM" id="SSF50249">
    <property type="entry name" value="Nucleic acid-binding proteins"/>
    <property type="match status" value="1"/>
</dbReference>
<accession>K1WIQ4</accession>
<organism evidence="3 4">
    <name type="scientific">Marssonina brunnea f. sp. multigermtubi (strain MB_m1)</name>
    <name type="common">Marssonina leaf spot fungus</name>
    <dbReference type="NCBI Taxonomy" id="1072389"/>
    <lineage>
        <taxon>Eukaryota</taxon>
        <taxon>Fungi</taxon>
        <taxon>Dikarya</taxon>
        <taxon>Ascomycota</taxon>
        <taxon>Pezizomycotina</taxon>
        <taxon>Leotiomycetes</taxon>
        <taxon>Helotiales</taxon>
        <taxon>Drepanopezizaceae</taxon>
        <taxon>Drepanopeziza</taxon>
    </lineage>
</organism>
<dbReference type="HOGENOM" id="CLU_126647_0_0_1"/>
<dbReference type="Pfam" id="PF00436">
    <property type="entry name" value="SSB"/>
    <property type="match status" value="1"/>
</dbReference>
<gene>
    <name evidence="3" type="ORF">MBM_04391</name>
</gene>
<name>K1WIQ4_MARBU</name>
<evidence type="ECO:0000313" key="4">
    <source>
        <dbReference type="Proteomes" id="UP000006753"/>
    </source>
</evidence>
<dbReference type="GO" id="GO:0003697">
    <property type="term" value="F:single-stranded DNA binding"/>
    <property type="evidence" value="ECO:0007669"/>
    <property type="project" value="InterPro"/>
</dbReference>
<dbReference type="CDD" id="cd04496">
    <property type="entry name" value="SSB_OBF"/>
    <property type="match status" value="1"/>
</dbReference>
<dbReference type="AlphaFoldDB" id="K1WIQ4"/>
<dbReference type="RefSeq" id="XP_007292280.1">
    <property type="nucleotide sequence ID" value="XM_007292218.1"/>
</dbReference>
<dbReference type="Gene3D" id="2.40.50.140">
    <property type="entry name" value="Nucleic acid-binding proteins"/>
    <property type="match status" value="1"/>
</dbReference>